<name>A0A5N5LRW8_9ROSI</name>
<proteinExistence type="inferred from homology"/>
<dbReference type="EMBL" id="VDCV01000008">
    <property type="protein sequence ID" value="KAB5545440.1"/>
    <property type="molecule type" value="Genomic_DNA"/>
</dbReference>
<sequence>MCLSDKWTRAKIFRSLLSIFSRFWNHPHPLFFSSVFVANPSKPREVKMILAKNHEKLLELLHNLSAGKETLQILEIPSVKNDDILSSSGAEDEQFEVEKELIIKGIDKLSRRSNLDP</sequence>
<dbReference type="SUPFAM" id="SSF48371">
    <property type="entry name" value="ARM repeat"/>
    <property type="match status" value="1"/>
</dbReference>
<comment type="similarity">
    <text evidence="1">Belongs to the Mo25 family.</text>
</comment>
<dbReference type="GO" id="GO:0043539">
    <property type="term" value="F:protein serine/threonine kinase activator activity"/>
    <property type="evidence" value="ECO:0007669"/>
    <property type="project" value="TreeGrafter"/>
</dbReference>
<comment type="caution">
    <text evidence="2">The sequence shown here is derived from an EMBL/GenBank/DDBJ whole genome shotgun (WGS) entry which is preliminary data.</text>
</comment>
<dbReference type="AlphaFoldDB" id="A0A5N5LRW8"/>
<keyword evidence="3" id="KW-1185">Reference proteome</keyword>
<dbReference type="PANTHER" id="PTHR10182:SF3">
    <property type="entry name" value="PROTEIN MO25"/>
    <property type="match status" value="1"/>
</dbReference>
<accession>A0A5N5LRW8</accession>
<protein>
    <submittedName>
        <fullName evidence="2">Uncharacterized protein</fullName>
    </submittedName>
</protein>
<dbReference type="InterPro" id="IPR013878">
    <property type="entry name" value="Mo25"/>
</dbReference>
<dbReference type="Proteomes" id="UP000326939">
    <property type="component" value="Chromosome 8"/>
</dbReference>
<gene>
    <name evidence="2" type="ORF">DKX38_013552</name>
</gene>
<reference evidence="3" key="1">
    <citation type="journal article" date="2019" name="Gigascience">
        <title>De novo genome assembly of the endangered Acer yangbiense, a plant species with extremely small populations endemic to Yunnan Province, China.</title>
        <authorList>
            <person name="Yang J."/>
            <person name="Wariss H.M."/>
            <person name="Tao L."/>
            <person name="Zhang R."/>
            <person name="Yun Q."/>
            <person name="Hollingsworth P."/>
            <person name="Dao Z."/>
            <person name="Luo G."/>
            <person name="Guo H."/>
            <person name="Ma Y."/>
            <person name="Sun W."/>
        </authorList>
    </citation>
    <scope>NUCLEOTIDE SEQUENCE [LARGE SCALE GENOMIC DNA]</scope>
    <source>
        <strain evidence="3">cv. br00</strain>
    </source>
</reference>
<dbReference type="InterPro" id="IPR011989">
    <property type="entry name" value="ARM-like"/>
</dbReference>
<evidence type="ECO:0000313" key="3">
    <source>
        <dbReference type="Proteomes" id="UP000326939"/>
    </source>
</evidence>
<evidence type="ECO:0000313" key="2">
    <source>
        <dbReference type="EMBL" id="KAB5545440.1"/>
    </source>
</evidence>
<dbReference type="PANTHER" id="PTHR10182">
    <property type="entry name" value="CALCIUM-BINDING PROTEIN 39-RELATED"/>
    <property type="match status" value="1"/>
</dbReference>
<dbReference type="Pfam" id="PF08569">
    <property type="entry name" value="Mo25"/>
    <property type="match status" value="1"/>
</dbReference>
<organism evidence="2 3">
    <name type="scientific">Salix brachista</name>
    <dbReference type="NCBI Taxonomy" id="2182728"/>
    <lineage>
        <taxon>Eukaryota</taxon>
        <taxon>Viridiplantae</taxon>
        <taxon>Streptophyta</taxon>
        <taxon>Embryophyta</taxon>
        <taxon>Tracheophyta</taxon>
        <taxon>Spermatophyta</taxon>
        <taxon>Magnoliopsida</taxon>
        <taxon>eudicotyledons</taxon>
        <taxon>Gunneridae</taxon>
        <taxon>Pentapetalae</taxon>
        <taxon>rosids</taxon>
        <taxon>fabids</taxon>
        <taxon>Malpighiales</taxon>
        <taxon>Salicaceae</taxon>
        <taxon>Saliceae</taxon>
        <taxon>Salix</taxon>
    </lineage>
</organism>
<dbReference type="Gene3D" id="1.25.10.10">
    <property type="entry name" value="Leucine-rich Repeat Variant"/>
    <property type="match status" value="1"/>
</dbReference>
<dbReference type="GO" id="GO:0035556">
    <property type="term" value="P:intracellular signal transduction"/>
    <property type="evidence" value="ECO:0007669"/>
    <property type="project" value="TreeGrafter"/>
</dbReference>
<evidence type="ECO:0000256" key="1">
    <source>
        <dbReference type="ARBA" id="ARBA00011012"/>
    </source>
</evidence>
<dbReference type="InterPro" id="IPR016024">
    <property type="entry name" value="ARM-type_fold"/>
</dbReference>